<evidence type="ECO:0000256" key="1">
    <source>
        <dbReference type="SAM" id="SignalP"/>
    </source>
</evidence>
<dbReference type="RefSeq" id="WP_135625565.1">
    <property type="nucleotide sequence ID" value="NZ_RQGD01000057.1"/>
</dbReference>
<dbReference type="EMBL" id="RQGD01000057">
    <property type="protein sequence ID" value="TGL55405.1"/>
    <property type="molecule type" value="Genomic_DNA"/>
</dbReference>
<organism evidence="2 3">
    <name type="scientific">Leptospira ognonensis</name>
    <dbReference type="NCBI Taxonomy" id="2484945"/>
    <lineage>
        <taxon>Bacteria</taxon>
        <taxon>Pseudomonadati</taxon>
        <taxon>Spirochaetota</taxon>
        <taxon>Spirochaetia</taxon>
        <taxon>Leptospirales</taxon>
        <taxon>Leptospiraceae</taxon>
        <taxon>Leptospira</taxon>
    </lineage>
</organism>
<protein>
    <submittedName>
        <fullName evidence="2">SH3 domain-containing protein</fullName>
    </submittedName>
</protein>
<comment type="caution">
    <text evidence="2">The sequence shown here is derived from an EMBL/GenBank/DDBJ whole genome shotgun (WGS) entry which is preliminary data.</text>
</comment>
<keyword evidence="1" id="KW-0732">Signal</keyword>
<reference evidence="2" key="1">
    <citation type="journal article" date="2019" name="PLoS Negl. Trop. Dis.">
        <title>Revisiting the worldwide diversity of Leptospira species in the environment.</title>
        <authorList>
            <person name="Vincent A.T."/>
            <person name="Schiettekatte O."/>
            <person name="Bourhy P."/>
            <person name="Veyrier F.J."/>
            <person name="Picardeau M."/>
        </authorList>
    </citation>
    <scope>NUCLEOTIDE SEQUENCE [LARGE SCALE GENOMIC DNA]</scope>
    <source>
        <strain evidence="2">201702476</strain>
    </source>
</reference>
<accession>A0A4R9JTC0</accession>
<gene>
    <name evidence="2" type="ORF">EHQ58_18535</name>
</gene>
<feature type="chain" id="PRO_5020379919" evidence="1">
    <location>
        <begin position="20"/>
        <end position="235"/>
    </location>
</feature>
<dbReference type="AlphaFoldDB" id="A0A4R9JTC0"/>
<name>A0A4R9JTC0_9LEPT</name>
<evidence type="ECO:0000313" key="3">
    <source>
        <dbReference type="Proteomes" id="UP000297693"/>
    </source>
</evidence>
<feature type="signal peptide" evidence="1">
    <location>
        <begin position="1"/>
        <end position="19"/>
    </location>
</feature>
<sequence length="235" mass="27214">MIIKKCAFLILIIPTFLNSETMFFGGNNLGSDEMALTIENTNAIYYFNGEGDGCEGFKAKSSQNGDIYYFTNVISSCTEKKLKDFQCKNKKDDESLIFSDFLQCDNELILYNKNKGVKENQNRNYKGFDVITLGLKRGIAISNLKLREKPNIQSRTFTCYFTHIKDDKIREKEINFIPKNIKLTIIARTLEEETIGEKRNYWYLVFPASDSYNGCILKNTKQKEGWVFGEYIKFD</sequence>
<dbReference type="Proteomes" id="UP000297693">
    <property type="component" value="Unassembled WGS sequence"/>
</dbReference>
<keyword evidence="3" id="KW-1185">Reference proteome</keyword>
<evidence type="ECO:0000313" key="2">
    <source>
        <dbReference type="EMBL" id="TGL55405.1"/>
    </source>
</evidence>
<dbReference type="OrthoDB" id="325175at2"/>
<proteinExistence type="predicted"/>